<dbReference type="EMBL" id="JBFAIH010000008">
    <property type="protein sequence ID" value="MEV0364286.1"/>
    <property type="molecule type" value="Genomic_DNA"/>
</dbReference>
<keyword evidence="1" id="KW-1133">Transmembrane helix</keyword>
<proteinExistence type="predicted"/>
<evidence type="ECO:0000313" key="3">
    <source>
        <dbReference type="Proteomes" id="UP001551658"/>
    </source>
</evidence>
<evidence type="ECO:0000313" key="2">
    <source>
        <dbReference type="EMBL" id="MEV0364286.1"/>
    </source>
</evidence>
<keyword evidence="3" id="KW-1185">Reference proteome</keyword>
<gene>
    <name evidence="2" type="ORF">AB0H72_16435</name>
</gene>
<protein>
    <recommendedName>
        <fullName evidence="4">PPE family protein</fullName>
    </recommendedName>
</protein>
<reference evidence="2 3" key="1">
    <citation type="submission" date="2024-06" db="EMBL/GenBank/DDBJ databases">
        <title>The Natural Products Discovery Center: Release of the First 8490 Sequenced Strains for Exploring Actinobacteria Biosynthetic Diversity.</title>
        <authorList>
            <person name="Kalkreuter E."/>
            <person name="Kautsar S.A."/>
            <person name="Yang D."/>
            <person name="Bader C.D."/>
            <person name="Teijaro C.N."/>
            <person name="Fluegel L."/>
            <person name="Davis C.M."/>
            <person name="Simpson J.R."/>
            <person name="Lauterbach L."/>
            <person name="Steele A.D."/>
            <person name="Gui C."/>
            <person name="Meng S."/>
            <person name="Li G."/>
            <person name="Viehrig K."/>
            <person name="Ye F."/>
            <person name="Su P."/>
            <person name="Kiefer A.F."/>
            <person name="Nichols A."/>
            <person name="Cepeda A.J."/>
            <person name="Yan W."/>
            <person name="Fan B."/>
            <person name="Jiang Y."/>
            <person name="Adhikari A."/>
            <person name="Zheng C.-J."/>
            <person name="Schuster L."/>
            <person name="Cowan T.M."/>
            <person name="Smanski M.J."/>
            <person name="Chevrette M.G."/>
            <person name="De Carvalho L.P.S."/>
            <person name="Shen B."/>
        </authorList>
    </citation>
    <scope>NUCLEOTIDE SEQUENCE [LARGE SCALE GENOMIC DNA]</scope>
    <source>
        <strain evidence="2 3">NPDC050671</strain>
    </source>
</reference>
<sequence length="248" mass="26006">MSGAIDPSTKLATPEVEVWWSTGGKLADFALGNAYSVSFYLLEIIKATTGWNPVGDVQKYLGGDWEALLKSAKAAENLAEFNTAYSESVSAAVKDFESSWRGNAATSANEYFANFTSAIDSQREPLEEISGVIATFAWDAYGVAQAVQALILELLDMAIEWALTQAAAKVARATSATLYGAAAAAALEAVCLAIVAKMKANVLKQVKLLGRILSGSAAAIGTLYGLMGSAAELDIPVLNGVYDHPGVI</sequence>
<keyword evidence="1" id="KW-0472">Membrane</keyword>
<feature type="transmembrane region" description="Helical" evidence="1">
    <location>
        <begin position="178"/>
        <end position="196"/>
    </location>
</feature>
<dbReference type="Proteomes" id="UP001551658">
    <property type="component" value="Unassembled WGS sequence"/>
</dbReference>
<dbReference type="Gene3D" id="1.10.287.1060">
    <property type="entry name" value="ESAT-6-like"/>
    <property type="match status" value="1"/>
</dbReference>
<evidence type="ECO:0008006" key="4">
    <source>
        <dbReference type="Google" id="ProtNLM"/>
    </source>
</evidence>
<keyword evidence="1" id="KW-0812">Transmembrane</keyword>
<organism evidence="2 3">
    <name type="scientific">Nocardia fusca</name>
    <dbReference type="NCBI Taxonomy" id="941183"/>
    <lineage>
        <taxon>Bacteria</taxon>
        <taxon>Bacillati</taxon>
        <taxon>Actinomycetota</taxon>
        <taxon>Actinomycetes</taxon>
        <taxon>Mycobacteriales</taxon>
        <taxon>Nocardiaceae</taxon>
        <taxon>Nocardia</taxon>
    </lineage>
</organism>
<evidence type="ECO:0000256" key="1">
    <source>
        <dbReference type="SAM" id="Phobius"/>
    </source>
</evidence>
<dbReference type="SUPFAM" id="SSF140453">
    <property type="entry name" value="EsxAB dimer-like"/>
    <property type="match status" value="1"/>
</dbReference>
<accession>A0ABV3F982</accession>
<dbReference type="InterPro" id="IPR036689">
    <property type="entry name" value="ESAT-6-like_sf"/>
</dbReference>
<comment type="caution">
    <text evidence="2">The sequence shown here is derived from an EMBL/GenBank/DDBJ whole genome shotgun (WGS) entry which is preliminary data.</text>
</comment>
<name>A0ABV3F982_9NOCA</name>
<feature type="transmembrane region" description="Helical" evidence="1">
    <location>
        <begin position="208"/>
        <end position="227"/>
    </location>
</feature>
<dbReference type="RefSeq" id="WP_357979289.1">
    <property type="nucleotide sequence ID" value="NZ_JBFAIH010000008.1"/>
</dbReference>